<comment type="caution">
    <text evidence="3">The sequence shown here is derived from an EMBL/GenBank/DDBJ whole genome shotgun (WGS) entry which is preliminary data.</text>
</comment>
<dbReference type="PANTHER" id="PTHR15441:SF1">
    <property type="entry name" value="RIBONUCLEASE P PROTEIN SUBUNIT P14"/>
    <property type="match status" value="1"/>
</dbReference>
<protein>
    <submittedName>
        <fullName evidence="3">G5821 protein</fullName>
    </submittedName>
</protein>
<proteinExistence type="predicted"/>
<reference evidence="3 4" key="1">
    <citation type="submission" date="2024-06" db="EMBL/GenBank/DDBJ databases">
        <authorList>
            <person name="Kraege A."/>
            <person name="Thomma B."/>
        </authorList>
    </citation>
    <scope>NUCLEOTIDE SEQUENCE [LARGE SCALE GENOMIC DNA]</scope>
</reference>
<evidence type="ECO:0000259" key="2">
    <source>
        <dbReference type="Pfam" id="PF20976"/>
    </source>
</evidence>
<accession>A0ABP1FTV7</accession>
<dbReference type="InterPro" id="IPR038085">
    <property type="entry name" value="Rnp2-like_sf"/>
</dbReference>
<sequence>MIGEVAGESGNHIPQRTCTSSCADVYLRLHLFFEDIPALELSHSTLRQHLQQGLTQAFGKIGGAIPFEVLSLQQGSAIAFLKADKRDLTKLRAACTLITSCEGQACHFQVEAVSPFLASLAKDSRAFAAQLPFPCQ</sequence>
<dbReference type="Gene3D" id="3.30.70.3250">
    <property type="entry name" value="Ribonuclease P, Pop5 subunit"/>
    <property type="match status" value="1"/>
</dbReference>
<keyword evidence="1" id="KW-0819">tRNA processing</keyword>
<dbReference type="Proteomes" id="UP001497392">
    <property type="component" value="Unassembled WGS sequence"/>
</dbReference>
<evidence type="ECO:0000313" key="4">
    <source>
        <dbReference type="Proteomes" id="UP001497392"/>
    </source>
</evidence>
<evidence type="ECO:0000256" key="1">
    <source>
        <dbReference type="ARBA" id="ARBA00022694"/>
    </source>
</evidence>
<feature type="domain" description="Ribonucleases P/MRP subunit Pop8-like" evidence="2">
    <location>
        <begin position="26"/>
        <end position="95"/>
    </location>
</feature>
<dbReference type="PANTHER" id="PTHR15441">
    <property type="entry name" value="RIBONUCLEASE P PROTEIN SUBUNIT P14"/>
    <property type="match status" value="1"/>
</dbReference>
<dbReference type="EMBL" id="CAXHTA020000008">
    <property type="protein sequence ID" value="CAL5223325.1"/>
    <property type="molecule type" value="Genomic_DNA"/>
</dbReference>
<dbReference type="Pfam" id="PF20976">
    <property type="entry name" value="Pop8"/>
    <property type="match status" value="1"/>
</dbReference>
<name>A0ABP1FTV7_9CHLO</name>
<dbReference type="InterPro" id="IPR049128">
    <property type="entry name" value="Pop8-like_dom"/>
</dbReference>
<evidence type="ECO:0000313" key="3">
    <source>
        <dbReference type="EMBL" id="CAL5223325.1"/>
    </source>
</evidence>
<organism evidence="3 4">
    <name type="scientific">Coccomyxa viridis</name>
    <dbReference type="NCBI Taxonomy" id="1274662"/>
    <lineage>
        <taxon>Eukaryota</taxon>
        <taxon>Viridiplantae</taxon>
        <taxon>Chlorophyta</taxon>
        <taxon>core chlorophytes</taxon>
        <taxon>Trebouxiophyceae</taxon>
        <taxon>Trebouxiophyceae incertae sedis</taxon>
        <taxon>Coccomyxaceae</taxon>
        <taxon>Coccomyxa</taxon>
    </lineage>
</organism>
<keyword evidence="4" id="KW-1185">Reference proteome</keyword>
<gene>
    <name evidence="3" type="primary">g5821</name>
    <name evidence="3" type="ORF">VP750_LOCUS4984</name>
</gene>
<dbReference type="SUPFAM" id="SSF160350">
    <property type="entry name" value="Rnp2-like"/>
    <property type="match status" value="1"/>
</dbReference>